<keyword evidence="2" id="KW-0732">Signal</keyword>
<evidence type="ECO:0000256" key="2">
    <source>
        <dbReference type="SAM" id="SignalP"/>
    </source>
</evidence>
<evidence type="ECO:0000313" key="4">
    <source>
        <dbReference type="Proteomes" id="UP001225598"/>
    </source>
</evidence>
<feature type="signal peptide" evidence="2">
    <location>
        <begin position="1"/>
        <end position="24"/>
    </location>
</feature>
<organism evidence="3 4">
    <name type="scientific">Corynebacterium breve</name>
    <dbReference type="NCBI Taxonomy" id="3049799"/>
    <lineage>
        <taxon>Bacteria</taxon>
        <taxon>Bacillati</taxon>
        <taxon>Actinomycetota</taxon>
        <taxon>Actinomycetes</taxon>
        <taxon>Mycobacteriales</taxon>
        <taxon>Corynebacteriaceae</taxon>
        <taxon>Corynebacterium</taxon>
    </lineage>
</organism>
<keyword evidence="4" id="KW-1185">Reference proteome</keyword>
<accession>A0ABY8VG28</accession>
<feature type="region of interest" description="Disordered" evidence="1">
    <location>
        <begin position="51"/>
        <end position="86"/>
    </location>
</feature>
<dbReference type="RefSeq" id="WP_284826230.1">
    <property type="nucleotide sequence ID" value="NZ_CP126969.1"/>
</dbReference>
<dbReference type="Proteomes" id="UP001225598">
    <property type="component" value="Chromosome"/>
</dbReference>
<feature type="compositionally biased region" description="Polar residues" evidence="1">
    <location>
        <begin position="52"/>
        <end position="81"/>
    </location>
</feature>
<proteinExistence type="predicted"/>
<gene>
    <name evidence="3" type="ORF">QP027_04165</name>
</gene>
<feature type="region of interest" description="Disordered" evidence="1">
    <location>
        <begin position="163"/>
        <end position="187"/>
    </location>
</feature>
<protein>
    <submittedName>
        <fullName evidence="3">Uncharacterized protein</fullName>
    </submittedName>
</protein>
<feature type="chain" id="PRO_5046408845" evidence="2">
    <location>
        <begin position="25"/>
        <end position="187"/>
    </location>
</feature>
<name>A0ABY8VG28_9CORY</name>
<evidence type="ECO:0000313" key="3">
    <source>
        <dbReference type="EMBL" id="WIM68595.1"/>
    </source>
</evidence>
<sequence length="187" mass="19371">MRLRLSAVLLATPLFLPLLLTACANDDQSNEASAPSTPVVTTTETVQDLRAAQTSTAAPVSEDSSQISAPETPGTSSSVDPVSSAEATSALASEGDYCGAATASHSGVEFDIIAVSSDTDCEVGLAVISEYFSGNHDLFGIDATWTSPEGWYCLWDANSTDPNASPYQGKARCTNQNGSDGVVAQER</sequence>
<evidence type="ECO:0000256" key="1">
    <source>
        <dbReference type="SAM" id="MobiDB-lite"/>
    </source>
</evidence>
<reference evidence="3 4" key="1">
    <citation type="submission" date="2023-05" db="EMBL/GenBank/DDBJ databases">
        <title>Corynebacterium suedekumii sp. nov. and Corynebacterium breve sp. nov. isolated from raw cow's milk.</title>
        <authorList>
            <person name="Baer M.K."/>
            <person name="Mehl L."/>
            <person name="Hellmuth R."/>
            <person name="Marke G."/>
            <person name="Lipski A."/>
        </authorList>
    </citation>
    <scope>NUCLEOTIDE SEQUENCE [LARGE SCALE GENOMIC DNA]</scope>
    <source>
        <strain evidence="3 4">R4</strain>
    </source>
</reference>
<dbReference type="PROSITE" id="PS51257">
    <property type="entry name" value="PROKAR_LIPOPROTEIN"/>
    <property type="match status" value="1"/>
</dbReference>
<dbReference type="EMBL" id="CP126969">
    <property type="protein sequence ID" value="WIM68595.1"/>
    <property type="molecule type" value="Genomic_DNA"/>
</dbReference>